<protein>
    <submittedName>
        <fullName evidence="3">Tungstate ABC transporter substrate-binding protein WtpA</fullName>
    </submittedName>
</protein>
<dbReference type="CDD" id="cd13540">
    <property type="entry name" value="PBP2_ModA_WtpA"/>
    <property type="match status" value="1"/>
</dbReference>
<dbReference type="NCBIfam" id="TIGR03730">
    <property type="entry name" value="tungstate_WtpA"/>
    <property type="match status" value="1"/>
</dbReference>
<dbReference type="FunFam" id="3.40.190.10:FF:000440">
    <property type="entry name" value="Uncharacterized solute-binding protein MA_0280"/>
    <property type="match status" value="1"/>
</dbReference>
<dbReference type="AlphaFoldDB" id="A0A7J2S3X3"/>
<dbReference type="GO" id="GO:1901359">
    <property type="term" value="F:tungstate binding"/>
    <property type="evidence" value="ECO:0007669"/>
    <property type="project" value="InterPro"/>
</dbReference>
<comment type="similarity">
    <text evidence="1">Belongs to the bacterial solute-binding protein 1 family. WtpA subfamily.</text>
</comment>
<dbReference type="Pfam" id="PF13531">
    <property type="entry name" value="SBP_bac_11"/>
    <property type="match status" value="1"/>
</dbReference>
<dbReference type="SUPFAM" id="SSF53850">
    <property type="entry name" value="Periplasmic binding protein-like II"/>
    <property type="match status" value="1"/>
</dbReference>
<dbReference type="PANTHER" id="PTHR30632">
    <property type="entry name" value="MOLYBDATE-BINDING PERIPLASMIC PROTEIN"/>
    <property type="match status" value="1"/>
</dbReference>
<keyword evidence="2" id="KW-0732">Signal</keyword>
<dbReference type="PANTHER" id="PTHR30632:SF16">
    <property type="entry name" value="MOLYBDATE_TUNGSTATE-BINDING PROTEIN WTPA"/>
    <property type="match status" value="1"/>
</dbReference>
<dbReference type="GO" id="GO:0015689">
    <property type="term" value="P:molybdate ion transport"/>
    <property type="evidence" value="ECO:0007669"/>
    <property type="project" value="TreeGrafter"/>
</dbReference>
<dbReference type="EMBL" id="DRIE01000101">
    <property type="protein sequence ID" value="HEC57409.1"/>
    <property type="molecule type" value="Genomic_DNA"/>
</dbReference>
<proteinExistence type="inferred from homology"/>
<evidence type="ECO:0000313" key="3">
    <source>
        <dbReference type="EMBL" id="HEC57409.1"/>
    </source>
</evidence>
<accession>A0A7J2S3X3</accession>
<dbReference type="Gene3D" id="3.40.190.10">
    <property type="entry name" value="Periplasmic binding protein-like II"/>
    <property type="match status" value="2"/>
</dbReference>
<name>A0A7J2S3X3_9EURY</name>
<gene>
    <name evidence="3" type="primary">wtpA</name>
    <name evidence="3" type="ORF">ENI32_05970</name>
</gene>
<dbReference type="InterPro" id="IPR050682">
    <property type="entry name" value="ModA/WtpA"/>
</dbReference>
<organism evidence="3">
    <name type="scientific">Candidatus Syntropharchaeum butanivorans</name>
    <dbReference type="NCBI Taxonomy" id="1839936"/>
    <lineage>
        <taxon>Archaea</taxon>
        <taxon>Methanobacteriati</taxon>
        <taxon>Methanobacteriota</taxon>
        <taxon>Stenosarchaea group</taxon>
        <taxon>Methanomicrobia</taxon>
        <taxon>Methanosarcinales</taxon>
        <taxon>ANME-2 cluster</taxon>
        <taxon>Candidatus Syntropharchaeum</taxon>
    </lineage>
</organism>
<reference evidence="3" key="1">
    <citation type="journal article" date="2020" name="mSystems">
        <title>Genome- and Community-Level Interaction Insights into Carbon Utilization and Element Cycling Functions of Hydrothermarchaeota in Hydrothermal Sediment.</title>
        <authorList>
            <person name="Zhou Z."/>
            <person name="Liu Y."/>
            <person name="Xu W."/>
            <person name="Pan J."/>
            <person name="Luo Z.H."/>
            <person name="Li M."/>
        </authorList>
    </citation>
    <scope>NUCLEOTIDE SEQUENCE [LARGE SCALE GENOMIC DNA]</scope>
    <source>
        <strain evidence="3">HyVt-386</strain>
    </source>
</reference>
<comment type="caution">
    <text evidence="3">The sequence shown here is derived from an EMBL/GenBank/DDBJ whole genome shotgun (WGS) entry which is preliminary data.</text>
</comment>
<dbReference type="NCBIfam" id="NF003196">
    <property type="entry name" value="PRK04168.1"/>
    <property type="match status" value="1"/>
</dbReference>
<dbReference type="InterPro" id="IPR022498">
    <property type="entry name" value="ABC_trnspt_W-bd_WtpA"/>
</dbReference>
<dbReference type="GO" id="GO:0030973">
    <property type="term" value="F:molybdate ion binding"/>
    <property type="evidence" value="ECO:0007669"/>
    <property type="project" value="TreeGrafter"/>
</dbReference>
<sequence>MKKIVLLLLVCSVITSPISGCIGEKTPSEKVVLKVFHAGSLSKPFEEIENQFEKAHPGVDIQREAAGSVLTVRKITELGKVADVVGVADCSLIPSMMIPEYADWYIEFAKNEIVLAYTDKSRYADEINSDNWYEILRRPDVKFGFSNPNDDPCGYRSQMVIQLAELYYNDPAIYDDLIEKNTAMRMTFENGTYLLVMPGSEDINPNTDRVMIRSMEMELISALENGDIDYYFIYRSVAKQHGEKFVELPPQINLGSVEYKDMYRKIRVKRVTGEISTGKPIVYGITVPKNAPHRDLGIEFVRFVIGEKGQRVLEDLGQPPITPATGNGNFPEELVDLVREG</sequence>
<dbReference type="Proteomes" id="UP000885936">
    <property type="component" value="Unassembled WGS sequence"/>
</dbReference>
<evidence type="ECO:0000256" key="1">
    <source>
        <dbReference type="ARBA" id="ARBA00009438"/>
    </source>
</evidence>
<evidence type="ECO:0000256" key="2">
    <source>
        <dbReference type="ARBA" id="ARBA00022729"/>
    </source>
</evidence>